<comment type="caution">
    <text evidence="2">The sequence shown here is derived from an EMBL/GenBank/DDBJ whole genome shotgun (WGS) entry which is preliminary data.</text>
</comment>
<evidence type="ECO:0000313" key="3">
    <source>
        <dbReference type="Proteomes" id="UP000185728"/>
    </source>
</evidence>
<gene>
    <name evidence="2" type="ORF">SAMN05421766_102316</name>
</gene>
<evidence type="ECO:0000256" key="1">
    <source>
        <dbReference type="SAM" id="MobiDB-lite"/>
    </source>
</evidence>
<reference evidence="2 3" key="1">
    <citation type="submission" date="2017-01" db="EMBL/GenBank/DDBJ databases">
        <authorList>
            <person name="Varghese N."/>
            <person name="Submissions S."/>
        </authorList>
    </citation>
    <scope>NUCLEOTIDE SEQUENCE [LARGE SCALE GENOMIC DNA]</scope>
    <source>
        <strain evidence="2 3">DSM 2061</strain>
    </source>
</reference>
<dbReference type="Proteomes" id="UP000185728">
    <property type="component" value="Unassembled WGS sequence"/>
</dbReference>
<evidence type="ECO:0000313" key="2">
    <source>
        <dbReference type="EMBL" id="SIS48790.1"/>
    </source>
</evidence>
<organism evidence="2 3">
    <name type="scientific">Zobellia uliginosa</name>
    <dbReference type="NCBI Taxonomy" id="143224"/>
    <lineage>
        <taxon>Bacteria</taxon>
        <taxon>Pseudomonadati</taxon>
        <taxon>Bacteroidota</taxon>
        <taxon>Flavobacteriia</taxon>
        <taxon>Flavobacteriales</taxon>
        <taxon>Flavobacteriaceae</taxon>
        <taxon>Zobellia</taxon>
    </lineage>
</organism>
<feature type="region of interest" description="Disordered" evidence="1">
    <location>
        <begin position="39"/>
        <end position="65"/>
    </location>
</feature>
<protein>
    <submittedName>
        <fullName evidence="2">Uncharacterized protein</fullName>
    </submittedName>
</protein>
<dbReference type="EMBL" id="FTOB01000002">
    <property type="protein sequence ID" value="SIS48790.1"/>
    <property type="molecule type" value="Genomic_DNA"/>
</dbReference>
<keyword evidence="3" id="KW-1185">Reference proteome</keyword>
<accession>A0ABY1KPN5</accession>
<name>A0ABY1KPN5_9FLAO</name>
<sequence length="65" mass="7633">MNLFTRSICNTCQHVNSCVVTSNKHFIRSCSEYMHVHDQTQADNGNLKPKTQRHKRNRKAEEVLF</sequence>
<proteinExistence type="predicted"/>